<dbReference type="GeneID" id="14909106"/>
<evidence type="ECO:0000313" key="5">
    <source>
        <dbReference type="EMBL" id="EGR32936.1"/>
    </source>
</evidence>
<dbReference type="RefSeq" id="XP_004036922.1">
    <property type="nucleotide sequence ID" value="XM_004036874.1"/>
</dbReference>
<name>G0QPC1_ICHMU</name>
<reference evidence="5 6" key="1">
    <citation type="submission" date="2011-07" db="EMBL/GenBank/DDBJ databases">
        <authorList>
            <person name="Coyne R."/>
            <person name="Brami D."/>
            <person name="Johnson J."/>
            <person name="Hostetler J."/>
            <person name="Hannick L."/>
            <person name="Clark T."/>
            <person name="Cassidy-Hanley D."/>
            <person name="Inman J."/>
        </authorList>
    </citation>
    <scope>NUCLEOTIDE SEQUENCE [LARGE SCALE GENOMIC DNA]</scope>
    <source>
        <strain evidence="5 6">G5</strain>
    </source>
</reference>
<evidence type="ECO:0000256" key="3">
    <source>
        <dbReference type="RuleBase" id="RU003560"/>
    </source>
</evidence>
<evidence type="ECO:0000256" key="1">
    <source>
        <dbReference type="ARBA" id="ARBA00008954"/>
    </source>
</evidence>
<dbReference type="PROSITE" id="PS00600">
    <property type="entry name" value="AA_TRANSFER_CLASS_3"/>
    <property type="match status" value="1"/>
</dbReference>
<dbReference type="Pfam" id="PF00202">
    <property type="entry name" value="Aminotran_3"/>
    <property type="match status" value="1"/>
</dbReference>
<dbReference type="PANTHER" id="PTHR43094:SF1">
    <property type="entry name" value="AMINOTRANSFERASE CLASS-III"/>
    <property type="match status" value="1"/>
</dbReference>
<dbReference type="InterPro" id="IPR005814">
    <property type="entry name" value="Aminotrans_3"/>
</dbReference>
<dbReference type="GO" id="GO:0030170">
    <property type="term" value="F:pyridoxal phosphate binding"/>
    <property type="evidence" value="ECO:0007669"/>
    <property type="project" value="InterPro"/>
</dbReference>
<dbReference type="STRING" id="857967.G0QPC1"/>
<evidence type="ECO:0000256" key="2">
    <source>
        <dbReference type="ARBA" id="ARBA00022898"/>
    </source>
</evidence>
<feature type="region of interest" description="Disordered" evidence="4">
    <location>
        <begin position="32"/>
        <end position="51"/>
    </location>
</feature>
<dbReference type="InterPro" id="IPR015422">
    <property type="entry name" value="PyrdxlP-dep_Trfase_small"/>
</dbReference>
<evidence type="ECO:0000313" key="6">
    <source>
        <dbReference type="Proteomes" id="UP000008983"/>
    </source>
</evidence>
<evidence type="ECO:0000256" key="4">
    <source>
        <dbReference type="SAM" id="MobiDB-lite"/>
    </source>
</evidence>
<accession>G0QPC1</accession>
<dbReference type="EMBL" id="GL983541">
    <property type="protein sequence ID" value="EGR32936.1"/>
    <property type="molecule type" value="Genomic_DNA"/>
</dbReference>
<keyword evidence="6" id="KW-1185">Reference proteome</keyword>
<dbReference type="InParanoid" id="G0QPC1"/>
<dbReference type="AlphaFoldDB" id="G0QPC1"/>
<dbReference type="eggNOG" id="KOG1404">
    <property type="taxonomic scope" value="Eukaryota"/>
</dbReference>
<dbReference type="OrthoDB" id="425114at2759"/>
<dbReference type="GO" id="GO:0008483">
    <property type="term" value="F:transaminase activity"/>
    <property type="evidence" value="ECO:0007669"/>
    <property type="project" value="InterPro"/>
</dbReference>
<dbReference type="Proteomes" id="UP000008983">
    <property type="component" value="Unassembled WGS sequence"/>
</dbReference>
<dbReference type="OMA" id="REGLNQH"/>
<dbReference type="InterPro" id="IPR015421">
    <property type="entry name" value="PyrdxlP-dep_Trfase_major"/>
</dbReference>
<dbReference type="InterPro" id="IPR049704">
    <property type="entry name" value="Aminotrans_3_PPA_site"/>
</dbReference>
<dbReference type="Gene3D" id="3.40.640.10">
    <property type="entry name" value="Type I PLP-dependent aspartate aminotransferase-like (Major domain)"/>
    <property type="match status" value="1"/>
</dbReference>
<organism evidence="5 6">
    <name type="scientific">Ichthyophthirius multifiliis</name>
    <name type="common">White spot disease agent</name>
    <name type="synonym">Ich</name>
    <dbReference type="NCBI Taxonomy" id="5932"/>
    <lineage>
        <taxon>Eukaryota</taxon>
        <taxon>Sar</taxon>
        <taxon>Alveolata</taxon>
        <taxon>Ciliophora</taxon>
        <taxon>Intramacronucleata</taxon>
        <taxon>Oligohymenophorea</taxon>
        <taxon>Hymenostomatida</taxon>
        <taxon>Ophryoglenina</taxon>
        <taxon>Ichthyophthirius</taxon>
    </lineage>
</organism>
<comment type="similarity">
    <text evidence="1 3">Belongs to the class-III pyridoxal-phosphate-dependent aminotransferase family.</text>
</comment>
<dbReference type="CDD" id="cd00610">
    <property type="entry name" value="OAT_like"/>
    <property type="match status" value="1"/>
</dbReference>
<dbReference type="GO" id="GO:0005829">
    <property type="term" value="C:cytosol"/>
    <property type="evidence" value="ECO:0007669"/>
    <property type="project" value="TreeGrafter"/>
</dbReference>
<sequence length="491" mass="55150">MNKQFQKYFFSTQQKSLNQFYIPNKVQPLQFNPQSNSPGTLSPKIQKNSPWTKDEVIESTEKHVVFTWGATDTMRKSAKDFVRGEGIYLIDYAGNKYIDWTSQAVSNNLGYTIPDSIHDAISKQLKTLPNLYGGLTISEPKAKLAQILNDITPSNITGFLFPCTGSDANEVAIRAARRFTGKQKILTRYKSYHGGSIGSLTATGDFRRQFAENGVSGFVKFFDFQAMQFQWGKNQEESINNYLAYLEELIINEGHHTVAAIMIETITGSGGVLINPDGVLRGIRSLCDKYKILLILDEVMVGLGRTGEFFSFQSYEGIVPDIFTCAKGISASFLPLSGVGFSKEIQDYFRTNALGWGTTFQAHPVSCVCGLEVIKYMIDKEIIQHVKKLEKTMHKRMEGLLQKHNCLRQGRGRGLFGAFDIVGKDGQLIQMNYSDPNPEPVIKFKQRLLENGIFMWVRAPVLHCAPPLIITESELNDGFDRLDDALKVMDH</sequence>
<dbReference type="Gene3D" id="3.90.1150.10">
    <property type="entry name" value="Aspartate Aminotransferase, domain 1"/>
    <property type="match status" value="1"/>
</dbReference>
<keyword evidence="2 3" id="KW-0663">Pyridoxal phosphate</keyword>
<gene>
    <name evidence="5" type="ORF">IMG5_066220</name>
</gene>
<dbReference type="SUPFAM" id="SSF53383">
    <property type="entry name" value="PLP-dependent transferases"/>
    <property type="match status" value="1"/>
</dbReference>
<protein>
    <submittedName>
        <fullName evidence="5">Uncharacterized protein</fullName>
    </submittedName>
</protein>
<dbReference type="PANTHER" id="PTHR43094">
    <property type="entry name" value="AMINOTRANSFERASE"/>
    <property type="match status" value="1"/>
</dbReference>
<dbReference type="InterPro" id="IPR015424">
    <property type="entry name" value="PyrdxlP-dep_Trfase"/>
</dbReference>
<proteinExistence type="inferred from homology"/>